<dbReference type="Gene3D" id="2.160.20.10">
    <property type="entry name" value="Single-stranded right-handed beta-helix, Pectin lyase-like"/>
    <property type="match status" value="1"/>
</dbReference>
<evidence type="ECO:0000313" key="6">
    <source>
        <dbReference type="EMBL" id="HBJ09426.1"/>
    </source>
</evidence>
<evidence type="ECO:0000256" key="1">
    <source>
        <dbReference type="ARBA" id="ARBA00008834"/>
    </source>
</evidence>
<name>A0A354M4I7_9BACT</name>
<comment type="caution">
    <text evidence="6">The sequence shown here is derived from an EMBL/GenBank/DDBJ whole genome shotgun (WGS) entry which is preliminary data.</text>
</comment>
<feature type="chain" id="PRO_5016849169" evidence="5">
    <location>
        <begin position="25"/>
        <end position="561"/>
    </location>
</feature>
<dbReference type="InterPro" id="IPR000743">
    <property type="entry name" value="Glyco_hydro_28"/>
</dbReference>
<dbReference type="GO" id="GO:0005975">
    <property type="term" value="P:carbohydrate metabolic process"/>
    <property type="evidence" value="ECO:0007669"/>
    <property type="project" value="InterPro"/>
</dbReference>
<evidence type="ECO:0000256" key="2">
    <source>
        <dbReference type="ARBA" id="ARBA00022801"/>
    </source>
</evidence>
<reference evidence="6 7" key="1">
    <citation type="journal article" date="2018" name="Nat. Biotechnol.">
        <title>A standardized bacterial taxonomy based on genome phylogeny substantially revises the tree of life.</title>
        <authorList>
            <person name="Parks D.H."/>
            <person name="Chuvochina M."/>
            <person name="Waite D.W."/>
            <person name="Rinke C."/>
            <person name="Skarshewski A."/>
            <person name="Chaumeil P.A."/>
            <person name="Hugenholtz P."/>
        </authorList>
    </citation>
    <scope>NUCLEOTIDE SEQUENCE [LARGE SCALE GENOMIC DNA]</scope>
    <source>
        <strain evidence="6">UBA11482</strain>
    </source>
</reference>
<evidence type="ECO:0000256" key="5">
    <source>
        <dbReference type="SAM" id="SignalP"/>
    </source>
</evidence>
<keyword evidence="5" id="KW-0732">Signal</keyword>
<dbReference type="Pfam" id="PF00295">
    <property type="entry name" value="Glyco_hydro_28"/>
    <property type="match status" value="1"/>
</dbReference>
<dbReference type="PANTHER" id="PTHR31339">
    <property type="entry name" value="PECTIN LYASE-RELATED"/>
    <property type="match status" value="1"/>
</dbReference>
<comment type="similarity">
    <text evidence="1 4">Belongs to the glycosyl hydrolase 28 family.</text>
</comment>
<sequence length="561" mass="61129">MNKFFKPILFGTIIFSMFTTSVLAKSKGVSSQELYKNLPFKMDPVQRPVFPDYKVTITQFGGLGDGTTLNSEAFAKAIEALEKKGGGTLVIPQGIWYTGPIVLKSNIHIYLQGGAIILFSDDFDLYPIVHTSFEGLDTRRCQSPISAKGAVNIAITGKGTIDGNGDAWRPVKKSKLTASQWKALLQKGGVLNDKKDIWYPSAKSKLGNERSDMNVPRGLKTDEEWEEVKDFLRPVLLSFIDCTNVLLQGVTFQNSPSWNLHPLMCENVTIENLTVRNPWYSQNGDGLDIESCKNTIITNCSFDVGDDGICIKSGKDADGRKRGIPCENVIVDNCVVYHGHGGFVVGSEMSGGVKNISVSNCQFLGTDVGLRFKSTRGRGGVVENIFIKNIDMINIPTDALLFDLYYGGKSASEVLADGDEVKEESNIPAVTEETPAFRNITISRVNCQGARRAMYFNGLPEMNVQNVTVSDCNITAQLGAEVVETTGAIFKNVKISPSKGAALTIKNSKNILVDNFSCPTKEGALTISGEKTENIQIKNSSRLEANAKIGTEVSEKAIVLK</sequence>
<organism evidence="6 7">
    <name type="scientific">Coprobacter fastidiosus</name>
    <dbReference type="NCBI Taxonomy" id="1099853"/>
    <lineage>
        <taxon>Bacteria</taxon>
        <taxon>Pseudomonadati</taxon>
        <taxon>Bacteroidota</taxon>
        <taxon>Bacteroidia</taxon>
        <taxon>Bacteroidales</taxon>
        <taxon>Barnesiellaceae</taxon>
        <taxon>Coprobacter</taxon>
    </lineage>
</organism>
<dbReference type="AlphaFoldDB" id="A0A354M4I7"/>
<keyword evidence="2 4" id="KW-0378">Hydrolase</keyword>
<dbReference type="PANTHER" id="PTHR31339:SF9">
    <property type="entry name" value="PLASMIN AND FIBRONECTIN-BINDING PROTEIN A"/>
    <property type="match status" value="1"/>
</dbReference>
<dbReference type="PROSITE" id="PS00502">
    <property type="entry name" value="POLYGALACTURONASE"/>
    <property type="match status" value="1"/>
</dbReference>
<dbReference type="GO" id="GO:0004650">
    <property type="term" value="F:polygalacturonase activity"/>
    <property type="evidence" value="ECO:0007669"/>
    <property type="project" value="InterPro"/>
</dbReference>
<dbReference type="Proteomes" id="UP000262954">
    <property type="component" value="Unassembled WGS sequence"/>
</dbReference>
<dbReference type="InterPro" id="IPR011050">
    <property type="entry name" value="Pectin_lyase_fold/virulence"/>
</dbReference>
<evidence type="ECO:0000313" key="7">
    <source>
        <dbReference type="Proteomes" id="UP000262954"/>
    </source>
</evidence>
<keyword evidence="3 4" id="KW-0326">Glycosidase</keyword>
<gene>
    <name evidence="6" type="ORF">DDY73_10535</name>
</gene>
<dbReference type="InterPro" id="IPR051801">
    <property type="entry name" value="GH28_Enzymes"/>
</dbReference>
<dbReference type="SUPFAM" id="SSF51126">
    <property type="entry name" value="Pectin lyase-like"/>
    <property type="match status" value="2"/>
</dbReference>
<dbReference type="EMBL" id="DNWC01000139">
    <property type="protein sequence ID" value="HBJ09426.1"/>
    <property type="molecule type" value="Genomic_DNA"/>
</dbReference>
<evidence type="ECO:0000256" key="4">
    <source>
        <dbReference type="RuleBase" id="RU361169"/>
    </source>
</evidence>
<protein>
    <submittedName>
        <fullName evidence="6">Glycoside hydrolase family 28 protein</fullName>
    </submittedName>
</protein>
<evidence type="ECO:0000256" key="3">
    <source>
        <dbReference type="ARBA" id="ARBA00023295"/>
    </source>
</evidence>
<dbReference type="InterPro" id="IPR006626">
    <property type="entry name" value="PbH1"/>
</dbReference>
<feature type="signal peptide" evidence="5">
    <location>
        <begin position="1"/>
        <end position="24"/>
    </location>
</feature>
<accession>A0A354M4I7</accession>
<dbReference type="InterPro" id="IPR012334">
    <property type="entry name" value="Pectin_lyas_fold"/>
</dbReference>
<proteinExistence type="inferred from homology"/>
<dbReference type="SMART" id="SM00710">
    <property type="entry name" value="PbH1"/>
    <property type="match status" value="7"/>
</dbReference>